<keyword evidence="2 7" id="KW-0645">Protease</keyword>
<sequence length="409" mass="43581">MERVNSLGYYDENGRTGRSQRSASKVGYFLASLAGLIIGALLVLVALPRLADQGLLPGGSEEQVQVQENNQQTRGHKVSLDVTTDVTKAVDKAQDTVVGITNIQSGSFWGEETSQPAGTGSGVIYKKADGKAYIVTNYHVIEGAQQLEVTLADGTKTPATVRGGDVWTDLAVIEIDGANVEKVAEFGDSDALKIGEPVIAIGNPLGLEFSGSVTQGVISGLERTIPVDINGDNIVDWQAEVLQTDAAINPGNSGGALVNIAGQVIGINSMKIAEAAVEGIGLSIPINFAQPIIDSLEKTGQVERPAMGVTLRNVNEIPGYHQQQTLKLPKNVTNGAMVVQVFPNTPAAEAGLQELDVITKLDDQEITDILELRKYMYNEKKVGDSMEVTFYRNGEQQTVTMTLTSEETL</sequence>
<evidence type="ECO:0000313" key="8">
    <source>
        <dbReference type="Proteomes" id="UP000031563"/>
    </source>
</evidence>
<organism evidence="7 8">
    <name type="scientific">Bacillus thermotolerans</name>
    <name type="common">Quasibacillus thermotolerans</name>
    <dbReference type="NCBI Taxonomy" id="1221996"/>
    <lineage>
        <taxon>Bacteria</taxon>
        <taxon>Bacillati</taxon>
        <taxon>Bacillota</taxon>
        <taxon>Bacilli</taxon>
        <taxon>Bacillales</taxon>
        <taxon>Bacillaceae</taxon>
        <taxon>Bacillus</taxon>
    </lineage>
</organism>
<dbReference type="EMBL" id="JWIR02000041">
    <property type="protein sequence ID" value="KKB39491.1"/>
    <property type="molecule type" value="Genomic_DNA"/>
</dbReference>
<evidence type="ECO:0000313" key="7">
    <source>
        <dbReference type="EMBL" id="KKB39491.1"/>
    </source>
</evidence>
<dbReference type="GO" id="GO:0006508">
    <property type="term" value="P:proteolysis"/>
    <property type="evidence" value="ECO:0007669"/>
    <property type="project" value="UniProtKB-KW"/>
</dbReference>
<dbReference type="InterPro" id="IPR036034">
    <property type="entry name" value="PDZ_sf"/>
</dbReference>
<protein>
    <submittedName>
        <fullName evidence="7">Serine protease</fullName>
    </submittedName>
</protein>
<feature type="domain" description="PDZ" evidence="6">
    <location>
        <begin position="305"/>
        <end position="394"/>
    </location>
</feature>
<dbReference type="SUPFAM" id="SSF50156">
    <property type="entry name" value="PDZ domain-like"/>
    <property type="match status" value="1"/>
</dbReference>
<evidence type="ECO:0000256" key="4">
    <source>
        <dbReference type="ARBA" id="ARBA00022825"/>
    </source>
</evidence>
<keyword evidence="4" id="KW-0720">Serine protease</keyword>
<dbReference type="InterPro" id="IPR009003">
    <property type="entry name" value="Peptidase_S1_PA"/>
</dbReference>
<dbReference type="Pfam" id="PF13180">
    <property type="entry name" value="PDZ_2"/>
    <property type="match status" value="1"/>
</dbReference>
<feature type="transmembrane region" description="Helical" evidence="5">
    <location>
        <begin position="26"/>
        <end position="47"/>
    </location>
</feature>
<gene>
    <name evidence="7" type="ORF">QY95_02339</name>
</gene>
<keyword evidence="5" id="KW-1133">Transmembrane helix</keyword>
<dbReference type="SMART" id="SM00228">
    <property type="entry name" value="PDZ"/>
    <property type="match status" value="1"/>
</dbReference>
<dbReference type="Pfam" id="PF13365">
    <property type="entry name" value="Trypsin_2"/>
    <property type="match status" value="1"/>
</dbReference>
<dbReference type="InterPro" id="IPR051201">
    <property type="entry name" value="Chloro_Bact_Ser_Proteases"/>
</dbReference>
<evidence type="ECO:0000259" key="6">
    <source>
        <dbReference type="SMART" id="SM00228"/>
    </source>
</evidence>
<comment type="similarity">
    <text evidence="1">Belongs to the peptidase S1C family.</text>
</comment>
<dbReference type="AlphaFoldDB" id="A0A0F5I1T3"/>
<dbReference type="STRING" id="1221996.QY95_02339"/>
<dbReference type="GO" id="GO:0004252">
    <property type="term" value="F:serine-type endopeptidase activity"/>
    <property type="evidence" value="ECO:0007669"/>
    <property type="project" value="InterPro"/>
</dbReference>
<dbReference type="InterPro" id="IPR043504">
    <property type="entry name" value="Peptidase_S1_PA_chymotrypsin"/>
</dbReference>
<name>A0A0F5I1T3_BACTR</name>
<dbReference type="CDD" id="cd06781">
    <property type="entry name" value="cpPDZ_BsHtra-like"/>
    <property type="match status" value="1"/>
</dbReference>
<keyword evidence="8" id="KW-1185">Reference proteome</keyword>
<dbReference type="PANTHER" id="PTHR43343">
    <property type="entry name" value="PEPTIDASE S12"/>
    <property type="match status" value="1"/>
</dbReference>
<keyword evidence="3" id="KW-0378">Hydrolase</keyword>
<dbReference type="MEROPS" id="S01.364"/>
<dbReference type="PANTHER" id="PTHR43343:SF3">
    <property type="entry name" value="PROTEASE DO-LIKE 8, CHLOROPLASTIC"/>
    <property type="match status" value="1"/>
</dbReference>
<dbReference type="Proteomes" id="UP000031563">
    <property type="component" value="Unassembled WGS sequence"/>
</dbReference>
<evidence type="ECO:0000256" key="3">
    <source>
        <dbReference type="ARBA" id="ARBA00022801"/>
    </source>
</evidence>
<accession>A0A0F5I1T3</accession>
<keyword evidence="5" id="KW-0472">Membrane</keyword>
<dbReference type="Gene3D" id="2.30.42.10">
    <property type="match status" value="1"/>
</dbReference>
<dbReference type="InterPro" id="IPR001940">
    <property type="entry name" value="Peptidase_S1C"/>
</dbReference>
<reference evidence="7" key="1">
    <citation type="submission" date="2015-02" db="EMBL/GenBank/DDBJ databases">
        <title>Genome Assembly of Bacillaceae bacterium MTCC 8252.</title>
        <authorList>
            <person name="Verma A."/>
            <person name="Khatri I."/>
            <person name="Mual P."/>
            <person name="Subramanian S."/>
            <person name="Krishnamurthi S."/>
        </authorList>
    </citation>
    <scope>NUCLEOTIDE SEQUENCE [LARGE SCALE GENOMIC DNA]</scope>
    <source>
        <strain evidence="7">MTCC 8252</strain>
    </source>
</reference>
<comment type="caution">
    <text evidence="7">The sequence shown here is derived from an EMBL/GenBank/DDBJ whole genome shotgun (WGS) entry which is preliminary data.</text>
</comment>
<dbReference type="PRINTS" id="PR00834">
    <property type="entry name" value="PROTEASES2C"/>
</dbReference>
<dbReference type="InterPro" id="IPR001478">
    <property type="entry name" value="PDZ"/>
</dbReference>
<evidence type="ECO:0000256" key="2">
    <source>
        <dbReference type="ARBA" id="ARBA00022670"/>
    </source>
</evidence>
<keyword evidence="5" id="KW-0812">Transmembrane</keyword>
<dbReference type="Gene3D" id="2.40.10.10">
    <property type="entry name" value="Trypsin-like serine proteases"/>
    <property type="match status" value="2"/>
</dbReference>
<dbReference type="SUPFAM" id="SSF50494">
    <property type="entry name" value="Trypsin-like serine proteases"/>
    <property type="match status" value="1"/>
</dbReference>
<evidence type="ECO:0000256" key="5">
    <source>
        <dbReference type="SAM" id="Phobius"/>
    </source>
</evidence>
<proteinExistence type="inferred from homology"/>
<evidence type="ECO:0000256" key="1">
    <source>
        <dbReference type="ARBA" id="ARBA00010541"/>
    </source>
</evidence>